<dbReference type="STRING" id="419940.SAMN05421824_0083"/>
<dbReference type="PANTHER" id="PTHR42755">
    <property type="entry name" value="3-DEOXY-MANNO-OCTULOSONATE CYTIDYLYLTRANSFERASE"/>
    <property type="match status" value="1"/>
</dbReference>
<dbReference type="GO" id="GO:0009244">
    <property type="term" value="P:lipopolysaccharide core region biosynthetic process"/>
    <property type="evidence" value="ECO:0007669"/>
    <property type="project" value="UniProtKB-UniRule"/>
</dbReference>
<keyword evidence="4 8" id="KW-0808">Transferase</keyword>
<keyword evidence="8" id="KW-0448">Lipopolysaccharide biosynthesis</keyword>
<dbReference type="GO" id="GO:0005886">
    <property type="term" value="C:plasma membrane"/>
    <property type="evidence" value="ECO:0007669"/>
    <property type="project" value="UniProtKB-SubCell"/>
</dbReference>
<dbReference type="OrthoDB" id="9789797at2"/>
<evidence type="ECO:0000256" key="3">
    <source>
        <dbReference type="ARBA" id="ARBA00019077"/>
    </source>
</evidence>
<dbReference type="GO" id="GO:0009245">
    <property type="term" value="P:lipid A biosynthetic process"/>
    <property type="evidence" value="ECO:0007669"/>
    <property type="project" value="TreeGrafter"/>
</dbReference>
<comment type="catalytic activity">
    <reaction evidence="6 8">
        <text>lipid IVA (E. coli) + CMP-3-deoxy-beta-D-manno-octulosonate = alpha-Kdo-(2-&gt;6)-lipid IVA (E. coli) + CMP + H(+)</text>
        <dbReference type="Rhea" id="RHEA:28066"/>
        <dbReference type="ChEBI" id="CHEBI:15378"/>
        <dbReference type="ChEBI" id="CHEBI:58603"/>
        <dbReference type="ChEBI" id="CHEBI:60364"/>
        <dbReference type="ChEBI" id="CHEBI:60377"/>
        <dbReference type="ChEBI" id="CHEBI:85987"/>
        <dbReference type="EC" id="2.4.99.12"/>
    </reaction>
</comment>
<dbReference type="Proteomes" id="UP000198999">
    <property type="component" value="Unassembled WGS sequence"/>
</dbReference>
<comment type="similarity">
    <text evidence="8">Belongs to the glycosyltransferase group 1 family.</text>
</comment>
<evidence type="ECO:0000256" key="2">
    <source>
        <dbReference type="ARBA" id="ARBA00012621"/>
    </source>
</evidence>
<dbReference type="UniPathway" id="UPA00958"/>
<feature type="domain" description="3-deoxy-D-manno-octulosonic-acid transferase N-terminal" evidence="9">
    <location>
        <begin position="65"/>
        <end position="226"/>
    </location>
</feature>
<evidence type="ECO:0000256" key="5">
    <source>
        <dbReference type="ARBA" id="ARBA00031445"/>
    </source>
</evidence>
<dbReference type="PANTHER" id="PTHR42755:SF1">
    <property type="entry name" value="3-DEOXY-D-MANNO-OCTULOSONIC ACID TRANSFERASE, MITOCHONDRIAL-RELATED"/>
    <property type="match status" value="1"/>
</dbReference>
<name>A0A1H8ZYA6_9FLAO</name>
<evidence type="ECO:0000256" key="1">
    <source>
        <dbReference type="ARBA" id="ARBA00004713"/>
    </source>
</evidence>
<dbReference type="EMBL" id="FOFN01000001">
    <property type="protein sequence ID" value="SEP69486.1"/>
    <property type="molecule type" value="Genomic_DNA"/>
</dbReference>
<dbReference type="Gene3D" id="3.40.50.11720">
    <property type="entry name" value="3-Deoxy-D-manno-octulosonic-acid transferase, N-terminal domain"/>
    <property type="match status" value="1"/>
</dbReference>
<evidence type="ECO:0000256" key="6">
    <source>
        <dbReference type="ARBA" id="ARBA00049183"/>
    </source>
</evidence>
<evidence type="ECO:0000256" key="7">
    <source>
        <dbReference type="PIRSR" id="PIRSR639901-1"/>
    </source>
</evidence>
<feature type="active site" description="Proton acceptor" evidence="7">
    <location>
        <position position="80"/>
    </location>
</feature>
<dbReference type="InterPro" id="IPR007507">
    <property type="entry name" value="Glycos_transf_N"/>
</dbReference>
<keyword evidence="8" id="KW-0472">Membrane</keyword>
<dbReference type="GO" id="GO:0043842">
    <property type="term" value="F:Kdo transferase activity"/>
    <property type="evidence" value="ECO:0007669"/>
    <property type="project" value="UniProtKB-EC"/>
</dbReference>
<dbReference type="InterPro" id="IPR038107">
    <property type="entry name" value="Glycos_transf_N_sf"/>
</dbReference>
<dbReference type="InterPro" id="IPR039901">
    <property type="entry name" value="Kdotransferase"/>
</dbReference>
<evidence type="ECO:0000256" key="4">
    <source>
        <dbReference type="ARBA" id="ARBA00022679"/>
    </source>
</evidence>
<dbReference type="RefSeq" id="WP_092573999.1">
    <property type="nucleotide sequence ID" value="NZ_FOFN01000001.1"/>
</dbReference>
<comment type="subcellular location">
    <subcellularLocation>
        <location evidence="8">Cell membrane</location>
    </subcellularLocation>
</comment>
<reference evidence="10 11" key="1">
    <citation type="submission" date="2016-10" db="EMBL/GenBank/DDBJ databases">
        <authorList>
            <person name="de Groot N.N."/>
        </authorList>
    </citation>
    <scope>NUCLEOTIDE SEQUENCE [LARGE SCALE GENOMIC DNA]</scope>
    <source>
        <strain evidence="10 11">DSM 21035</strain>
    </source>
</reference>
<comment type="pathway">
    <text evidence="1 8">Bacterial outer membrane biogenesis; LPS core biosynthesis.</text>
</comment>
<evidence type="ECO:0000313" key="10">
    <source>
        <dbReference type="EMBL" id="SEP69486.1"/>
    </source>
</evidence>
<comment type="function">
    <text evidence="8">Involved in lipopolysaccharide (LPS) biosynthesis. Catalyzes the transfer of 3-deoxy-D-manno-octulosonate (Kdo) residue(s) from CMP-Kdo to lipid IV(A), the tetraacyldisaccharide-1,4'-bisphosphate precursor of lipid A.</text>
</comment>
<organism evidence="10 11">
    <name type="scientific">Hyunsoonleella jejuensis</name>
    <dbReference type="NCBI Taxonomy" id="419940"/>
    <lineage>
        <taxon>Bacteria</taxon>
        <taxon>Pseudomonadati</taxon>
        <taxon>Bacteroidota</taxon>
        <taxon>Flavobacteriia</taxon>
        <taxon>Flavobacteriales</taxon>
        <taxon>Flavobacteriaceae</taxon>
    </lineage>
</organism>
<protein>
    <recommendedName>
        <fullName evidence="3 8">3-deoxy-D-manno-octulosonic acid transferase</fullName>
        <shortName evidence="8">Kdo transferase</shortName>
        <ecNumber evidence="2 8">2.4.99.12</ecNumber>
    </recommendedName>
    <alternativeName>
        <fullName evidence="5 8">Lipid IV(A) 3-deoxy-D-manno-octulosonic acid transferase</fullName>
    </alternativeName>
</protein>
<evidence type="ECO:0000256" key="8">
    <source>
        <dbReference type="RuleBase" id="RU365103"/>
    </source>
</evidence>
<keyword evidence="11" id="KW-1185">Reference proteome</keyword>
<evidence type="ECO:0000313" key="11">
    <source>
        <dbReference type="Proteomes" id="UP000198999"/>
    </source>
</evidence>
<gene>
    <name evidence="10" type="ORF">SAMN05421824_0083</name>
</gene>
<dbReference type="Gene3D" id="3.40.50.2000">
    <property type="entry name" value="Glycogen Phosphorylase B"/>
    <property type="match status" value="1"/>
</dbReference>
<dbReference type="Pfam" id="PF04413">
    <property type="entry name" value="Glycos_transf_N"/>
    <property type="match status" value="1"/>
</dbReference>
<proteinExistence type="inferred from homology"/>
<accession>A0A1H8ZYA6</accession>
<keyword evidence="8" id="KW-1003">Cell membrane</keyword>
<sequence>MYVIHRFITKKCILAIKISTLQFIYNTGIQFISFILKITAFFNTKIKLGVEGRRKTFKVLEEHINIPHRTFWFHCASLGEYEQGLPVFEKLRARYKTHKIVLSFFSPSGYEIRKNSPIADVVVYLPLDTKKNASRFLNIIKPELAIFVKYDIWPNYLDALNNNSVRTILISAAFRNDQIYFKPYGSMFRKALFTFEHIFTQNEYSKTLLKSIGYNNTTVSGDTRFDRVSNQLKIDNSLQFIEEFLNQKMCIVVGSSWPEDEALFVNFINSKKNNDVKYIVAPHNIKTSQINNFKSKLDTEVILYSEKDTKALKEYSVLIIDTIGLLSKIYSYAHIAYVGGAMGTTGLHNTLEPAVFGIPILIGKNHQKFPEAQSLIDNGGMFAVENQNEFDTILTKLIENDNFRTISGSKNAAYINKYKGAVIQIINYLRI</sequence>
<dbReference type="AlphaFoldDB" id="A0A1H8ZYA6"/>
<evidence type="ECO:0000259" key="9">
    <source>
        <dbReference type="Pfam" id="PF04413"/>
    </source>
</evidence>
<dbReference type="EC" id="2.4.99.12" evidence="2 8"/>